<proteinExistence type="predicted"/>
<dbReference type="AlphaFoldDB" id="A0A3B1C7R3"/>
<gene>
    <name evidence="1" type="ORF">MNBD_NITROSPIRAE01-923</name>
</gene>
<reference evidence="1" key="1">
    <citation type="submission" date="2018-06" db="EMBL/GenBank/DDBJ databases">
        <authorList>
            <person name="Zhirakovskaya E."/>
        </authorList>
    </citation>
    <scope>NUCLEOTIDE SEQUENCE</scope>
</reference>
<organism evidence="1">
    <name type="scientific">hydrothermal vent metagenome</name>
    <dbReference type="NCBI Taxonomy" id="652676"/>
    <lineage>
        <taxon>unclassified sequences</taxon>
        <taxon>metagenomes</taxon>
        <taxon>ecological metagenomes</taxon>
    </lineage>
</organism>
<accession>A0A3B1C7R3</accession>
<name>A0A3B1C7R3_9ZZZZ</name>
<protein>
    <submittedName>
        <fullName evidence="1">Uncharacterized protein</fullName>
    </submittedName>
</protein>
<evidence type="ECO:0000313" key="1">
    <source>
        <dbReference type="EMBL" id="VAX26566.1"/>
    </source>
</evidence>
<dbReference type="EMBL" id="UOGF01000016">
    <property type="protein sequence ID" value="VAX26566.1"/>
    <property type="molecule type" value="Genomic_DNA"/>
</dbReference>
<sequence>MKKIFLELDVSGTLGDAAWNETEEPKGFIKAEIQKPKASLCDHSQKTSHLDGEWREVTVQIDETCFEDALTFYRGLDRILAVETED</sequence>